<dbReference type="RefSeq" id="WP_133539880.1">
    <property type="nucleotide sequence ID" value="NZ_SNXI01000009.1"/>
</dbReference>
<dbReference type="GO" id="GO:0070475">
    <property type="term" value="P:rRNA base methylation"/>
    <property type="evidence" value="ECO:0007669"/>
    <property type="project" value="TreeGrafter"/>
</dbReference>
<evidence type="ECO:0000256" key="3">
    <source>
        <dbReference type="ARBA" id="ARBA00012328"/>
    </source>
</evidence>
<evidence type="ECO:0000256" key="10">
    <source>
        <dbReference type="ARBA" id="ARBA00025699"/>
    </source>
</evidence>
<evidence type="ECO:0000256" key="5">
    <source>
        <dbReference type="ARBA" id="ARBA00022490"/>
    </source>
</evidence>
<dbReference type="PANTHER" id="PTHR30027:SF3">
    <property type="entry name" value="16S RRNA (URACIL(1498)-N(3))-METHYLTRANSFERASE"/>
    <property type="match status" value="1"/>
</dbReference>
<keyword evidence="8 12" id="KW-0808">Transferase</keyword>
<dbReference type="InterPro" id="IPR006700">
    <property type="entry name" value="RsmE"/>
</dbReference>
<dbReference type="GO" id="GO:0005737">
    <property type="term" value="C:cytoplasm"/>
    <property type="evidence" value="ECO:0007669"/>
    <property type="project" value="UniProtKB-SubCell"/>
</dbReference>
<comment type="subcellular location">
    <subcellularLocation>
        <location evidence="1 12">Cytoplasm</location>
    </subcellularLocation>
</comment>
<dbReference type="NCBIfam" id="NF008692">
    <property type="entry name" value="PRK11713.1-5"/>
    <property type="match status" value="1"/>
</dbReference>
<dbReference type="AlphaFoldDB" id="A0A4R6P6C6"/>
<comment type="catalytic activity">
    <reaction evidence="11 12">
        <text>uridine(1498) in 16S rRNA + S-adenosyl-L-methionine = N(3)-methyluridine(1498) in 16S rRNA + S-adenosyl-L-homocysteine + H(+)</text>
        <dbReference type="Rhea" id="RHEA:42920"/>
        <dbReference type="Rhea" id="RHEA-COMP:10283"/>
        <dbReference type="Rhea" id="RHEA-COMP:10284"/>
        <dbReference type="ChEBI" id="CHEBI:15378"/>
        <dbReference type="ChEBI" id="CHEBI:57856"/>
        <dbReference type="ChEBI" id="CHEBI:59789"/>
        <dbReference type="ChEBI" id="CHEBI:65315"/>
        <dbReference type="ChEBI" id="CHEBI:74502"/>
        <dbReference type="EC" id="2.1.1.193"/>
    </reaction>
</comment>
<dbReference type="Gene3D" id="2.40.240.20">
    <property type="entry name" value="Hypothetical PUA domain-like, domain 1"/>
    <property type="match status" value="1"/>
</dbReference>
<evidence type="ECO:0000256" key="12">
    <source>
        <dbReference type="PIRNR" id="PIRNR015601"/>
    </source>
</evidence>
<dbReference type="SUPFAM" id="SSF75217">
    <property type="entry name" value="alpha/beta knot"/>
    <property type="match status" value="1"/>
</dbReference>
<evidence type="ECO:0000313" key="15">
    <source>
        <dbReference type="EMBL" id="TDP32630.1"/>
    </source>
</evidence>
<dbReference type="EC" id="2.1.1.193" evidence="3 12"/>
<dbReference type="InterPro" id="IPR015947">
    <property type="entry name" value="PUA-like_sf"/>
</dbReference>
<dbReference type="PANTHER" id="PTHR30027">
    <property type="entry name" value="RIBOSOMAL RNA SMALL SUBUNIT METHYLTRANSFERASE E"/>
    <property type="match status" value="1"/>
</dbReference>
<dbReference type="NCBIfam" id="TIGR00046">
    <property type="entry name" value="RsmE family RNA methyltransferase"/>
    <property type="match status" value="1"/>
</dbReference>
<feature type="domain" description="Ribosomal RNA small subunit methyltransferase E methyltransferase" evidence="13">
    <location>
        <begin position="75"/>
        <end position="238"/>
    </location>
</feature>
<keyword evidence="6 12" id="KW-0698">rRNA processing</keyword>
<sequence length="245" mass="26643">MRIPRLFHPGNLAVGDQVKLSADAFQHSVKALRMSNEQPVCLFNGDGNDYQAELLEVDKRSASARVVAVESNDSESTVSVHLGQVISRGDRMDFALQKSVELGVAEITPLFSDRCGVKLTGERLEKKQQQWQKVVISACEQCGRSRVPVVHAAQTVANFVQQVTADLKLTLDPYAPLPLRQLTGADQPASVALLIGPEGGFTEAEVDLAKRGQFKPIRIGPRILRTETAALTALSVIQYELGDLA</sequence>
<feature type="domain" description="Ribosomal RNA small subunit methyltransferase E PUA-like" evidence="14">
    <location>
        <begin position="21"/>
        <end position="66"/>
    </location>
</feature>
<dbReference type="EMBL" id="SNXI01000009">
    <property type="protein sequence ID" value="TDP32630.1"/>
    <property type="molecule type" value="Genomic_DNA"/>
</dbReference>
<evidence type="ECO:0000256" key="6">
    <source>
        <dbReference type="ARBA" id="ARBA00022552"/>
    </source>
</evidence>
<keyword evidence="7 12" id="KW-0489">Methyltransferase</keyword>
<proteinExistence type="inferred from homology"/>
<dbReference type="InterPro" id="IPR046886">
    <property type="entry name" value="RsmE_MTase_dom"/>
</dbReference>
<dbReference type="Proteomes" id="UP000295531">
    <property type="component" value="Unassembled WGS sequence"/>
</dbReference>
<gene>
    <name evidence="15" type="ORF">DEU29_10959</name>
</gene>
<evidence type="ECO:0000256" key="8">
    <source>
        <dbReference type="ARBA" id="ARBA00022679"/>
    </source>
</evidence>
<keyword evidence="9 12" id="KW-0949">S-adenosyl-L-methionine</keyword>
<organism evidence="15 16">
    <name type="scientific">Idiomarina aquatica</name>
    <dbReference type="NCBI Taxonomy" id="1327752"/>
    <lineage>
        <taxon>Bacteria</taxon>
        <taxon>Pseudomonadati</taxon>
        <taxon>Pseudomonadota</taxon>
        <taxon>Gammaproteobacteria</taxon>
        <taxon>Alteromonadales</taxon>
        <taxon>Idiomarinaceae</taxon>
        <taxon>Idiomarina</taxon>
    </lineage>
</organism>
<dbReference type="Pfam" id="PF04452">
    <property type="entry name" value="Methyltrans_RNA"/>
    <property type="match status" value="1"/>
</dbReference>
<dbReference type="Pfam" id="PF20260">
    <property type="entry name" value="PUA_4"/>
    <property type="match status" value="1"/>
</dbReference>
<dbReference type="Gene3D" id="3.40.1280.10">
    <property type="match status" value="1"/>
</dbReference>
<name>A0A4R6P6C6_9GAMM</name>
<dbReference type="PIRSF" id="PIRSF015601">
    <property type="entry name" value="MTase_slr0722"/>
    <property type="match status" value="1"/>
</dbReference>
<accession>A0A4R6P6C6</accession>
<evidence type="ECO:0000256" key="1">
    <source>
        <dbReference type="ARBA" id="ARBA00004496"/>
    </source>
</evidence>
<protein>
    <recommendedName>
        <fullName evidence="4 12">Ribosomal RNA small subunit methyltransferase E</fullName>
        <ecNumber evidence="3 12">2.1.1.193</ecNumber>
    </recommendedName>
</protein>
<comment type="function">
    <text evidence="10 12">Specifically methylates the N3 position of the uracil ring of uridine 1498 (m3U1498) in 16S rRNA. Acts on the fully assembled 30S ribosomal subunit.</text>
</comment>
<evidence type="ECO:0000256" key="2">
    <source>
        <dbReference type="ARBA" id="ARBA00005528"/>
    </source>
</evidence>
<evidence type="ECO:0000256" key="4">
    <source>
        <dbReference type="ARBA" id="ARBA00013673"/>
    </source>
</evidence>
<reference evidence="15 16" key="1">
    <citation type="submission" date="2019-03" db="EMBL/GenBank/DDBJ databases">
        <title>Freshwater and sediment microbial communities from various areas in North America, analyzing microbe dynamics in response to fracking.</title>
        <authorList>
            <person name="Lamendella R."/>
        </authorList>
    </citation>
    <scope>NUCLEOTIDE SEQUENCE [LARGE SCALE GENOMIC DNA]</scope>
    <source>
        <strain evidence="15 16">18_TX</strain>
    </source>
</reference>
<dbReference type="GO" id="GO:0070042">
    <property type="term" value="F:rRNA (uridine-N3-)-methyltransferase activity"/>
    <property type="evidence" value="ECO:0007669"/>
    <property type="project" value="TreeGrafter"/>
</dbReference>
<keyword evidence="5 12" id="KW-0963">Cytoplasm</keyword>
<evidence type="ECO:0000256" key="7">
    <source>
        <dbReference type="ARBA" id="ARBA00022603"/>
    </source>
</evidence>
<comment type="similarity">
    <text evidence="2 12">Belongs to the RNA methyltransferase RsmE family.</text>
</comment>
<dbReference type="OrthoDB" id="9815641at2"/>
<evidence type="ECO:0000256" key="9">
    <source>
        <dbReference type="ARBA" id="ARBA00022691"/>
    </source>
</evidence>
<evidence type="ECO:0000259" key="14">
    <source>
        <dbReference type="Pfam" id="PF20260"/>
    </source>
</evidence>
<dbReference type="InterPro" id="IPR046887">
    <property type="entry name" value="RsmE_PUA-like"/>
</dbReference>
<dbReference type="CDD" id="cd18084">
    <property type="entry name" value="RsmE-like"/>
    <property type="match status" value="1"/>
</dbReference>
<dbReference type="SUPFAM" id="SSF88697">
    <property type="entry name" value="PUA domain-like"/>
    <property type="match status" value="1"/>
</dbReference>
<keyword evidence="16" id="KW-1185">Reference proteome</keyword>
<dbReference type="InterPro" id="IPR029026">
    <property type="entry name" value="tRNA_m1G_MTases_N"/>
</dbReference>
<evidence type="ECO:0000313" key="16">
    <source>
        <dbReference type="Proteomes" id="UP000295531"/>
    </source>
</evidence>
<comment type="caution">
    <text evidence="15">The sequence shown here is derived from an EMBL/GenBank/DDBJ whole genome shotgun (WGS) entry which is preliminary data.</text>
</comment>
<evidence type="ECO:0000259" key="13">
    <source>
        <dbReference type="Pfam" id="PF04452"/>
    </source>
</evidence>
<dbReference type="InterPro" id="IPR029028">
    <property type="entry name" value="Alpha/beta_knot_MTases"/>
</dbReference>
<evidence type="ECO:0000256" key="11">
    <source>
        <dbReference type="ARBA" id="ARBA00047944"/>
    </source>
</evidence>